<comment type="caution">
    <text evidence="3">The sequence shown here is derived from an EMBL/GenBank/DDBJ whole genome shotgun (WGS) entry which is preliminary data.</text>
</comment>
<keyword evidence="4" id="KW-1185">Reference proteome</keyword>
<evidence type="ECO:0000256" key="1">
    <source>
        <dbReference type="SAM" id="Phobius"/>
    </source>
</evidence>
<keyword evidence="1" id="KW-0472">Membrane</keyword>
<feature type="transmembrane region" description="Helical" evidence="1">
    <location>
        <begin position="79"/>
        <end position="102"/>
    </location>
</feature>
<keyword evidence="1" id="KW-1133">Transmembrane helix</keyword>
<accession>A0A328PA62</accession>
<reference evidence="3 4" key="1">
    <citation type="submission" date="2018-06" db="EMBL/GenBank/DDBJ databases">
        <title>Draft genome sequence of hyperthermophilic methanogen Methanothermobacter tenebrarum sp. MCM-B 1447.</title>
        <authorList>
            <person name="Pore S.D."/>
            <person name="Dagar S."/>
            <person name="Dhakephalkar P.K."/>
        </authorList>
    </citation>
    <scope>NUCLEOTIDE SEQUENCE [LARGE SCALE GENOMIC DNA]</scope>
    <source>
        <strain evidence="3 4">MCM B 1447</strain>
    </source>
</reference>
<gene>
    <name evidence="3" type="ORF">DPC56_07980</name>
</gene>
<organism evidence="3 4">
    <name type="scientific">Methanothermobacter tenebrarum</name>
    <dbReference type="NCBI Taxonomy" id="680118"/>
    <lineage>
        <taxon>Archaea</taxon>
        <taxon>Methanobacteriati</taxon>
        <taxon>Methanobacteriota</taxon>
        <taxon>Methanomada group</taxon>
        <taxon>Methanobacteria</taxon>
        <taxon>Methanobacteriales</taxon>
        <taxon>Methanobacteriaceae</taxon>
        <taxon>Methanothermobacter</taxon>
    </lineage>
</organism>
<keyword evidence="1" id="KW-0812">Transmembrane</keyword>
<evidence type="ECO:0000259" key="2">
    <source>
        <dbReference type="Pfam" id="PF13240"/>
    </source>
</evidence>
<dbReference type="Proteomes" id="UP000249782">
    <property type="component" value="Unassembled WGS sequence"/>
</dbReference>
<sequence length="105" mass="11403">MVYCPKCGKKNEEDAEFCSGCGAPLQIQKQGDTCFNRPEERYKEECFGLPHGGLIVGVIFGTLLIIIGISAILKIDIGYIIGPSIMIIIGILIIVGAIYKILKKS</sequence>
<dbReference type="OrthoDB" id="81924at2157"/>
<dbReference type="Pfam" id="PF13240">
    <property type="entry name" value="Zn_Ribbon_1"/>
    <property type="match status" value="1"/>
</dbReference>
<evidence type="ECO:0000313" key="4">
    <source>
        <dbReference type="Proteomes" id="UP000249782"/>
    </source>
</evidence>
<name>A0A328PA62_9EURY</name>
<dbReference type="InterPro" id="IPR026870">
    <property type="entry name" value="Zinc_ribbon_dom"/>
</dbReference>
<dbReference type="AlphaFoldDB" id="A0A328PA62"/>
<protein>
    <submittedName>
        <fullName evidence="3">Zinc ribbon domain-containing protein</fullName>
    </submittedName>
</protein>
<evidence type="ECO:0000313" key="3">
    <source>
        <dbReference type="EMBL" id="RAO78460.1"/>
    </source>
</evidence>
<proteinExistence type="predicted"/>
<dbReference type="RefSeq" id="WP_112094547.1">
    <property type="nucleotide sequence ID" value="NZ_QLOE01000016.1"/>
</dbReference>
<dbReference type="EMBL" id="QLOE01000016">
    <property type="protein sequence ID" value="RAO78460.1"/>
    <property type="molecule type" value="Genomic_DNA"/>
</dbReference>
<feature type="domain" description="Zinc-ribbon" evidence="2">
    <location>
        <begin position="3"/>
        <end position="25"/>
    </location>
</feature>
<feature type="transmembrane region" description="Helical" evidence="1">
    <location>
        <begin position="51"/>
        <end position="73"/>
    </location>
</feature>